<accession>A0ABU9FZ02</accession>
<protein>
    <recommendedName>
        <fullName evidence="3">Transposase</fullName>
    </recommendedName>
</protein>
<feature type="non-terminal residue" evidence="1">
    <location>
        <position position="1"/>
    </location>
</feature>
<dbReference type="Proteomes" id="UP001377160">
    <property type="component" value="Unassembled WGS sequence"/>
</dbReference>
<sequence length="70" mass="7863">EFFFPDDYKKYFQYTGEMLAVDTSGIVISRCKKGICLGNKKDGIFAISQPPSNGDIIDTERTTDYQGTKV</sequence>
<name>A0ABU9FZ02_9VIBR</name>
<evidence type="ECO:0008006" key="3">
    <source>
        <dbReference type="Google" id="ProtNLM"/>
    </source>
</evidence>
<evidence type="ECO:0000313" key="2">
    <source>
        <dbReference type="Proteomes" id="UP001377160"/>
    </source>
</evidence>
<comment type="caution">
    <text evidence="1">The sequence shown here is derived from an EMBL/GenBank/DDBJ whole genome shotgun (WGS) entry which is preliminary data.</text>
</comment>
<keyword evidence="2" id="KW-1185">Reference proteome</keyword>
<reference evidence="1 2" key="1">
    <citation type="submission" date="2024-02" db="EMBL/GenBank/DDBJ databases">
        <title>Bacteria isolated from the canopy kelp, Nereocystis luetkeana.</title>
        <authorList>
            <person name="Pfister C.A."/>
            <person name="Younker I.T."/>
            <person name="Light S.H."/>
        </authorList>
    </citation>
    <scope>NUCLEOTIDE SEQUENCE [LARGE SCALE GENOMIC DNA]</scope>
    <source>
        <strain evidence="1 2">TI.1.15</strain>
    </source>
</reference>
<evidence type="ECO:0000313" key="1">
    <source>
        <dbReference type="EMBL" id="MEL0611439.1"/>
    </source>
</evidence>
<dbReference type="EMBL" id="JBANDX010000302">
    <property type="protein sequence ID" value="MEL0611439.1"/>
    <property type="molecule type" value="Genomic_DNA"/>
</dbReference>
<gene>
    <name evidence="1" type="ORF">V8Z71_24630</name>
</gene>
<feature type="non-terminal residue" evidence="1">
    <location>
        <position position="70"/>
    </location>
</feature>
<organism evidence="1 2">
    <name type="scientific">Vibrio echinoideorum</name>
    <dbReference type="NCBI Taxonomy" id="2100116"/>
    <lineage>
        <taxon>Bacteria</taxon>
        <taxon>Pseudomonadati</taxon>
        <taxon>Pseudomonadota</taxon>
        <taxon>Gammaproteobacteria</taxon>
        <taxon>Vibrionales</taxon>
        <taxon>Vibrionaceae</taxon>
        <taxon>Vibrio</taxon>
    </lineage>
</organism>
<dbReference type="RefSeq" id="WP_341636268.1">
    <property type="nucleotide sequence ID" value="NZ_JBANDX010000302.1"/>
</dbReference>
<proteinExistence type="predicted"/>